<feature type="region of interest" description="Disordered" evidence="6">
    <location>
        <begin position="453"/>
        <end position="483"/>
    </location>
</feature>
<protein>
    <submittedName>
        <fullName evidence="8">NAD(P)/FAD-dependent oxidoreductase</fullName>
        <ecNumber evidence="8">1.6.5.-</ecNumber>
    </submittedName>
</protein>
<evidence type="ECO:0000256" key="5">
    <source>
        <dbReference type="ARBA" id="ARBA00023027"/>
    </source>
</evidence>
<dbReference type="AlphaFoldDB" id="A0AAU7DWN6"/>
<dbReference type="GO" id="GO:0003954">
    <property type="term" value="F:NADH dehydrogenase activity"/>
    <property type="evidence" value="ECO:0007669"/>
    <property type="project" value="InterPro"/>
</dbReference>
<gene>
    <name evidence="8" type="ORF">V5R04_01320</name>
</gene>
<reference evidence="8" key="1">
    <citation type="submission" date="2024-02" db="EMBL/GenBank/DDBJ databases">
        <title>Tomenella chthoni gen. nov. sp. nov., a member of the family Jonesiaceae isolated from bat guano.</title>
        <authorList>
            <person name="Miller S.L."/>
            <person name="King J."/>
            <person name="Sankaranarayanan K."/>
            <person name="Lawson P.A."/>
        </authorList>
    </citation>
    <scope>NUCLEOTIDE SEQUENCE</scope>
    <source>
        <strain evidence="8">BS-20</strain>
    </source>
</reference>
<keyword evidence="4 8" id="KW-0560">Oxidoreductase</keyword>
<dbReference type="PRINTS" id="PR00368">
    <property type="entry name" value="FADPNR"/>
</dbReference>
<dbReference type="InterPro" id="IPR023753">
    <property type="entry name" value="FAD/NAD-binding_dom"/>
</dbReference>
<dbReference type="SUPFAM" id="SSF51905">
    <property type="entry name" value="FAD/NAD(P)-binding domain"/>
    <property type="match status" value="1"/>
</dbReference>
<dbReference type="Pfam" id="PF07992">
    <property type="entry name" value="Pyr_redox_2"/>
    <property type="match status" value="1"/>
</dbReference>
<keyword evidence="2" id="KW-0285">Flavoprotein</keyword>
<dbReference type="Gene3D" id="3.50.50.100">
    <property type="match status" value="1"/>
</dbReference>
<evidence type="ECO:0000256" key="2">
    <source>
        <dbReference type="ARBA" id="ARBA00022630"/>
    </source>
</evidence>
<comment type="similarity">
    <text evidence="1">Belongs to the NADH dehydrogenase family.</text>
</comment>
<feature type="domain" description="FAD/NAD(P)-binding" evidence="7">
    <location>
        <begin position="27"/>
        <end position="357"/>
    </location>
</feature>
<proteinExistence type="inferred from homology"/>
<organism evidence="8">
    <name type="scientific">Jonesiaceae bacterium BS-20</name>
    <dbReference type="NCBI Taxonomy" id="3120821"/>
    <lineage>
        <taxon>Bacteria</taxon>
        <taxon>Bacillati</taxon>
        <taxon>Actinomycetota</taxon>
        <taxon>Actinomycetes</taxon>
        <taxon>Micrococcales</taxon>
        <taxon>Jonesiaceae</taxon>
    </lineage>
</organism>
<evidence type="ECO:0000256" key="6">
    <source>
        <dbReference type="SAM" id="MobiDB-lite"/>
    </source>
</evidence>
<keyword evidence="5" id="KW-0520">NAD</keyword>
<dbReference type="PANTHER" id="PTHR43706:SF45">
    <property type="entry name" value="NADH DEHYDROGENASE-LIKE PROTEIN RV1812C"/>
    <property type="match status" value="1"/>
</dbReference>
<dbReference type="InterPro" id="IPR036188">
    <property type="entry name" value="FAD/NAD-bd_sf"/>
</dbReference>
<dbReference type="EC" id="1.6.5.-" evidence="8"/>
<keyword evidence="3" id="KW-0274">FAD</keyword>
<evidence type="ECO:0000256" key="1">
    <source>
        <dbReference type="ARBA" id="ARBA00005272"/>
    </source>
</evidence>
<dbReference type="EMBL" id="CP146203">
    <property type="protein sequence ID" value="XBH21896.1"/>
    <property type="molecule type" value="Genomic_DNA"/>
</dbReference>
<dbReference type="PANTHER" id="PTHR43706">
    <property type="entry name" value="NADH DEHYDROGENASE"/>
    <property type="match status" value="1"/>
</dbReference>
<evidence type="ECO:0000256" key="3">
    <source>
        <dbReference type="ARBA" id="ARBA00022827"/>
    </source>
</evidence>
<accession>A0AAU7DWN6</accession>
<name>A0AAU7DWN6_9MICO</name>
<evidence type="ECO:0000313" key="8">
    <source>
        <dbReference type="EMBL" id="XBH21896.1"/>
    </source>
</evidence>
<evidence type="ECO:0000259" key="7">
    <source>
        <dbReference type="Pfam" id="PF07992"/>
    </source>
</evidence>
<sequence>MPENTASTDSVAPVARASAPQPRKVPRIVVLGGGTVGLYAARRLRKRLGRREAAIVVVDPRPYMTYAPFLPEVAAGSINDRDVVAPHNRALKHIDTLLGSVTNIRHADRTIEITPELGDKYEVTYDHLIVGLGAVSRVLPIPGLAETAIGLKNVEEAIAIRNHVLNRILEAENMWDKEKRKRLLTFTFIGGGFAGMEAIAEIEDMARSAVKQQKTVDVSDLRFVMIEGSNRVLPELPPEMADYARESLIKRGVEFHLNTFLSSCVDGHVVTSTGVEFESDTIIWTAGVKANPVIADSDLHTDKMGRLTVNTKLQAIDGDGNVIPDVYGAGDCAAVPDVTGGVNGFCVPNAQHAVRQATLLGNNLASVLRSGPLKDYEHKSLGTVAGLGLHKGVAVLFGVIKLRGFLAWLAHRGYHLSAMPTISRRTRITMGWISVYLMRRELVPLGSLHDPRQEFRKAALPPKPKTDSAPASKDGAASKSEAK</sequence>
<dbReference type="InterPro" id="IPR045024">
    <property type="entry name" value="NDH-2"/>
</dbReference>
<evidence type="ECO:0000256" key="4">
    <source>
        <dbReference type="ARBA" id="ARBA00023002"/>
    </source>
</evidence>